<organism evidence="2 3">
    <name type="scientific">Trifolium medium</name>
    <dbReference type="NCBI Taxonomy" id="97028"/>
    <lineage>
        <taxon>Eukaryota</taxon>
        <taxon>Viridiplantae</taxon>
        <taxon>Streptophyta</taxon>
        <taxon>Embryophyta</taxon>
        <taxon>Tracheophyta</taxon>
        <taxon>Spermatophyta</taxon>
        <taxon>Magnoliopsida</taxon>
        <taxon>eudicotyledons</taxon>
        <taxon>Gunneridae</taxon>
        <taxon>Pentapetalae</taxon>
        <taxon>rosids</taxon>
        <taxon>fabids</taxon>
        <taxon>Fabales</taxon>
        <taxon>Fabaceae</taxon>
        <taxon>Papilionoideae</taxon>
        <taxon>50 kb inversion clade</taxon>
        <taxon>NPAAA clade</taxon>
        <taxon>Hologalegina</taxon>
        <taxon>IRL clade</taxon>
        <taxon>Trifolieae</taxon>
        <taxon>Trifolium</taxon>
    </lineage>
</organism>
<protein>
    <submittedName>
        <fullName evidence="2">Uncharacterized protein</fullName>
    </submittedName>
</protein>
<accession>A0A392SKU2</accession>
<sequence>MHRQQQQVKTEERNNRSSDWSVQEEYHQCQKRVEREGGDRSEAVKRNKGEGAEEGKVGR</sequence>
<feature type="non-terminal residue" evidence="2">
    <location>
        <position position="59"/>
    </location>
</feature>
<name>A0A392SKU2_9FABA</name>
<evidence type="ECO:0000313" key="2">
    <source>
        <dbReference type="EMBL" id="MCI49491.1"/>
    </source>
</evidence>
<dbReference type="EMBL" id="LXQA010401971">
    <property type="protein sequence ID" value="MCI49491.1"/>
    <property type="molecule type" value="Genomic_DNA"/>
</dbReference>
<keyword evidence="3" id="KW-1185">Reference proteome</keyword>
<feature type="region of interest" description="Disordered" evidence="1">
    <location>
        <begin position="1"/>
        <end position="59"/>
    </location>
</feature>
<proteinExistence type="predicted"/>
<comment type="caution">
    <text evidence="2">The sequence shown here is derived from an EMBL/GenBank/DDBJ whole genome shotgun (WGS) entry which is preliminary data.</text>
</comment>
<feature type="compositionally biased region" description="Basic and acidic residues" evidence="1">
    <location>
        <begin position="24"/>
        <end position="59"/>
    </location>
</feature>
<evidence type="ECO:0000313" key="3">
    <source>
        <dbReference type="Proteomes" id="UP000265520"/>
    </source>
</evidence>
<dbReference type="AlphaFoldDB" id="A0A392SKU2"/>
<evidence type="ECO:0000256" key="1">
    <source>
        <dbReference type="SAM" id="MobiDB-lite"/>
    </source>
</evidence>
<dbReference type="Proteomes" id="UP000265520">
    <property type="component" value="Unassembled WGS sequence"/>
</dbReference>
<reference evidence="2 3" key="1">
    <citation type="journal article" date="2018" name="Front. Plant Sci.">
        <title>Red Clover (Trifolium pratense) and Zigzag Clover (T. medium) - A Picture of Genomic Similarities and Differences.</title>
        <authorList>
            <person name="Dluhosova J."/>
            <person name="Istvanek J."/>
            <person name="Nedelnik J."/>
            <person name="Repkova J."/>
        </authorList>
    </citation>
    <scope>NUCLEOTIDE SEQUENCE [LARGE SCALE GENOMIC DNA]</scope>
    <source>
        <strain evidence="3">cv. 10/8</strain>
        <tissue evidence="2">Leaf</tissue>
    </source>
</reference>